<dbReference type="PANTHER" id="PTHR43394">
    <property type="entry name" value="ATP-DEPENDENT PERMEASE MDL1, MITOCHONDRIAL"/>
    <property type="match status" value="1"/>
</dbReference>
<evidence type="ECO:0000256" key="2">
    <source>
        <dbReference type="ARBA" id="ARBA00022692"/>
    </source>
</evidence>
<feature type="transmembrane region" description="Helical" evidence="5">
    <location>
        <begin position="149"/>
        <end position="166"/>
    </location>
</feature>
<proteinExistence type="predicted"/>
<dbReference type="EMBL" id="JNBY01000025">
    <property type="protein sequence ID" value="KDN87612.1"/>
    <property type="molecule type" value="Genomic_DNA"/>
</dbReference>
<dbReference type="InterPro" id="IPR036640">
    <property type="entry name" value="ABC1_TM_sf"/>
</dbReference>
<comment type="caution">
    <text evidence="7">The sequence shown here is derived from an EMBL/GenBank/DDBJ whole genome shotgun (WGS) entry which is preliminary data.</text>
</comment>
<dbReference type="GO" id="GO:0005886">
    <property type="term" value="C:plasma membrane"/>
    <property type="evidence" value="ECO:0007669"/>
    <property type="project" value="UniProtKB-SubCell"/>
</dbReference>
<dbReference type="eggNOG" id="COG1132">
    <property type="taxonomic scope" value="Bacteria"/>
</dbReference>
<dbReference type="InterPro" id="IPR011527">
    <property type="entry name" value="ABC1_TM_dom"/>
</dbReference>
<dbReference type="Proteomes" id="UP000027178">
    <property type="component" value="Unassembled WGS sequence"/>
</dbReference>
<reference evidence="7 8" key="1">
    <citation type="submission" date="2014-05" db="EMBL/GenBank/DDBJ databases">
        <title>Draft Genome Sequence of Kitasatospora cheerisanensis KCTC 2395.</title>
        <authorList>
            <person name="Nam D.H."/>
        </authorList>
    </citation>
    <scope>NUCLEOTIDE SEQUENCE [LARGE SCALE GENOMIC DNA]</scope>
    <source>
        <strain evidence="7 8">KCTC 2395</strain>
    </source>
</reference>
<keyword evidence="8" id="KW-1185">Reference proteome</keyword>
<sequence length="259" mass="27635">MAEQPLLREEAEERGVLRRAMPYLRPHRLRLAVALAVGLGDSAALVAVAPLVGLATDGLLDGDRGRLGTAVALLAALAVVQLVLARIGELLLIKGGEDVVRTLREQAVENLATAPLRFLETHRSGDLLRRATGEVAALAAFVRLHLRNLVSALATLGFTLAVLAGYSWQLLLVQLVVFVPPTLLVTRWFQRDAASAFGGKASAEAAVAATFTETLTAREALQTSRGLPGWTARFDRENRHAVGPPGGRCGWRTGSTWSA</sequence>
<dbReference type="AlphaFoldDB" id="A0A066Z292"/>
<keyword evidence="3 5" id="KW-1133">Transmembrane helix</keyword>
<comment type="subcellular location">
    <subcellularLocation>
        <location evidence="1">Cell membrane</location>
        <topology evidence="1">Multi-pass membrane protein</topology>
    </subcellularLocation>
</comment>
<evidence type="ECO:0000256" key="1">
    <source>
        <dbReference type="ARBA" id="ARBA00004651"/>
    </source>
</evidence>
<dbReference type="PATRIC" id="fig|1348663.4.peg.595"/>
<feature type="domain" description="ABC transmembrane type-1" evidence="6">
    <location>
        <begin position="32"/>
        <end position="242"/>
    </location>
</feature>
<keyword evidence="2 5" id="KW-0812">Transmembrane</keyword>
<keyword evidence="4 5" id="KW-0472">Membrane</keyword>
<evidence type="ECO:0000256" key="3">
    <source>
        <dbReference type="ARBA" id="ARBA00022989"/>
    </source>
</evidence>
<name>A0A066Z292_9ACTN</name>
<dbReference type="GO" id="GO:0015421">
    <property type="term" value="F:ABC-type oligopeptide transporter activity"/>
    <property type="evidence" value="ECO:0007669"/>
    <property type="project" value="TreeGrafter"/>
</dbReference>
<dbReference type="GO" id="GO:0005524">
    <property type="term" value="F:ATP binding"/>
    <property type="evidence" value="ECO:0007669"/>
    <property type="project" value="InterPro"/>
</dbReference>
<accession>A0A066Z292</accession>
<protein>
    <recommendedName>
        <fullName evidence="6">ABC transmembrane type-1 domain-containing protein</fullName>
    </recommendedName>
</protein>
<evidence type="ECO:0000313" key="8">
    <source>
        <dbReference type="Proteomes" id="UP000027178"/>
    </source>
</evidence>
<gene>
    <name evidence="7" type="ORF">KCH_06250</name>
</gene>
<evidence type="ECO:0000259" key="6">
    <source>
        <dbReference type="PROSITE" id="PS50929"/>
    </source>
</evidence>
<evidence type="ECO:0000256" key="4">
    <source>
        <dbReference type="ARBA" id="ARBA00023136"/>
    </source>
</evidence>
<feature type="transmembrane region" description="Helical" evidence="5">
    <location>
        <begin position="31"/>
        <end position="55"/>
    </location>
</feature>
<feature type="transmembrane region" description="Helical" evidence="5">
    <location>
        <begin position="67"/>
        <end position="85"/>
    </location>
</feature>
<evidence type="ECO:0000256" key="5">
    <source>
        <dbReference type="SAM" id="Phobius"/>
    </source>
</evidence>
<organism evidence="7 8">
    <name type="scientific">Kitasatospora cheerisanensis KCTC 2395</name>
    <dbReference type="NCBI Taxonomy" id="1348663"/>
    <lineage>
        <taxon>Bacteria</taxon>
        <taxon>Bacillati</taxon>
        <taxon>Actinomycetota</taxon>
        <taxon>Actinomycetes</taxon>
        <taxon>Kitasatosporales</taxon>
        <taxon>Streptomycetaceae</taxon>
        <taxon>Kitasatospora</taxon>
    </lineage>
</organism>
<dbReference type="RefSeq" id="WP_244305111.1">
    <property type="nucleotide sequence ID" value="NZ_KK853997.1"/>
</dbReference>
<evidence type="ECO:0000313" key="7">
    <source>
        <dbReference type="EMBL" id="KDN87612.1"/>
    </source>
</evidence>
<dbReference type="InterPro" id="IPR039421">
    <property type="entry name" value="Type_1_exporter"/>
</dbReference>
<dbReference type="HOGENOM" id="CLU_1072740_0_0_11"/>
<dbReference type="Pfam" id="PF00664">
    <property type="entry name" value="ABC_membrane"/>
    <property type="match status" value="1"/>
</dbReference>
<dbReference type="Gene3D" id="1.20.1560.10">
    <property type="entry name" value="ABC transporter type 1, transmembrane domain"/>
    <property type="match status" value="1"/>
</dbReference>
<dbReference type="PANTHER" id="PTHR43394:SF1">
    <property type="entry name" value="ATP-BINDING CASSETTE SUB-FAMILY B MEMBER 10, MITOCHONDRIAL"/>
    <property type="match status" value="1"/>
</dbReference>
<dbReference type="SUPFAM" id="SSF90123">
    <property type="entry name" value="ABC transporter transmembrane region"/>
    <property type="match status" value="1"/>
</dbReference>
<dbReference type="PROSITE" id="PS50929">
    <property type="entry name" value="ABC_TM1F"/>
    <property type="match status" value="1"/>
</dbReference>